<organism evidence="3 4">
    <name type="scientific">Campylobacter vulpis</name>
    <dbReference type="NCBI Taxonomy" id="1655500"/>
    <lineage>
        <taxon>Bacteria</taxon>
        <taxon>Pseudomonadati</taxon>
        <taxon>Campylobacterota</taxon>
        <taxon>Epsilonproteobacteria</taxon>
        <taxon>Campylobacterales</taxon>
        <taxon>Campylobacteraceae</taxon>
        <taxon>Campylobacter</taxon>
    </lineage>
</organism>
<comment type="caution">
    <text evidence="3">The sequence shown here is derived from an EMBL/GenBank/DDBJ whole genome shotgun (WGS) entry which is preliminary data.</text>
</comment>
<feature type="transmembrane region" description="Helical" evidence="1">
    <location>
        <begin position="135"/>
        <end position="151"/>
    </location>
</feature>
<reference evidence="3" key="1">
    <citation type="submission" date="2015-06" db="EMBL/GenBank/DDBJ databases">
        <authorList>
            <person name="Hoefler B.C."/>
            <person name="Straight P.D."/>
        </authorList>
    </citation>
    <scope>NUCLEOTIDE SEQUENCE [LARGE SCALE GENOMIC DNA]</scope>
    <source>
        <strain evidence="3">73/13</strain>
    </source>
</reference>
<keyword evidence="1" id="KW-0812">Transmembrane</keyword>
<dbReference type="OrthoDB" id="5362853at2"/>
<evidence type="ECO:0000313" key="4">
    <source>
        <dbReference type="Proteomes" id="UP000237472"/>
    </source>
</evidence>
<sequence>MAKIKILSGAYTGNEYRYVKNCDEMKQMKGPKNNPEKFYLSNIASFELKDKDSSKKLTETIFGAIIGNMINPAGAIVGATAAGNQPTFTIIFTYENGTQSLAQIDNEMHTILQTMLFDKNSFKLQHCKSIEKSKFWKYALIFLIAISILYIW</sequence>
<gene>
    <name evidence="3" type="ORF">AA994_03895</name>
    <name evidence="2" type="ORF">CVU5213_00685</name>
</gene>
<evidence type="ECO:0000313" key="3">
    <source>
        <dbReference type="EMBL" id="PHY90901.1"/>
    </source>
</evidence>
<evidence type="ECO:0000256" key="1">
    <source>
        <dbReference type="SAM" id="Phobius"/>
    </source>
</evidence>
<dbReference type="RefSeq" id="WP_099461435.1">
    <property type="nucleotide sequence ID" value="NZ_LDWY01000046.1"/>
</dbReference>
<dbReference type="Proteomes" id="UP000237472">
    <property type="component" value="Unassembled WGS sequence"/>
</dbReference>
<evidence type="ECO:0000313" key="5">
    <source>
        <dbReference type="Proteomes" id="UP000811399"/>
    </source>
</evidence>
<dbReference type="AlphaFoldDB" id="A0A2G4R2Z0"/>
<keyword evidence="1" id="KW-1133">Transmembrane helix</keyword>
<reference evidence="2" key="3">
    <citation type="submission" date="2019-07" db="EMBL/GenBank/DDBJ databases">
        <authorList>
            <person name="Miller W.G."/>
        </authorList>
    </citation>
    <scope>NUCLEOTIDE SEQUENCE</scope>
    <source>
        <strain evidence="2">52/13</strain>
    </source>
</reference>
<evidence type="ECO:0000313" key="2">
    <source>
        <dbReference type="EMBL" id="MBS4240262.1"/>
    </source>
</evidence>
<accession>A0A2G4R2Z0</accession>
<dbReference type="EMBL" id="VJYU01000001">
    <property type="protein sequence ID" value="MBS4240262.1"/>
    <property type="molecule type" value="Genomic_DNA"/>
</dbReference>
<reference evidence="4" key="2">
    <citation type="submission" date="2015-06" db="EMBL/GenBank/DDBJ databases">
        <authorList>
            <person name="Parisi A."/>
            <person name="Chiara M."/>
            <person name="Florio D."/>
            <person name="Miccolupo A."/>
            <person name="Manzari C."/>
            <person name="Mion D."/>
            <person name="Caruso M."/>
            <person name="D'erchia A.M."/>
            <person name="Zanoni R."/>
        </authorList>
    </citation>
    <scope>NUCLEOTIDE SEQUENCE [LARGE SCALE GENOMIC DNA]</scope>
    <source>
        <strain evidence="4">73/13</strain>
    </source>
</reference>
<keyword evidence="5" id="KW-1185">Reference proteome</keyword>
<dbReference type="Proteomes" id="UP000811399">
    <property type="component" value="Unassembled WGS sequence"/>
</dbReference>
<keyword evidence="1" id="KW-0472">Membrane</keyword>
<name>A0A2G4R2Z0_9BACT</name>
<dbReference type="EMBL" id="LDWY01000046">
    <property type="protein sequence ID" value="PHY90901.1"/>
    <property type="molecule type" value="Genomic_DNA"/>
</dbReference>
<protein>
    <submittedName>
        <fullName evidence="3">Uncharacterized protein</fullName>
    </submittedName>
</protein>
<reference evidence="2 5" key="4">
    <citation type="journal article" date="2021" name="Syst. Appl. Microbiol.">
        <title>nCampylobacter vulpis sp. nov. isolated from wild red foxes.</title>
        <authorList>
            <person name="Parisi A."/>
            <person name="Chiara M."/>
            <person name="Caffara M."/>
            <person name="Mion D."/>
            <person name="Miller W.G."/>
            <person name="Caruso M."/>
            <person name="Manzari C."/>
            <person name="Florio D."/>
            <person name="Capozzi L."/>
            <person name="D'Erchia A.M."/>
            <person name="Manzulli V."/>
            <person name="Zanoni R.G."/>
        </authorList>
    </citation>
    <scope>NUCLEOTIDE SEQUENCE [LARGE SCALE GENOMIC DNA]</scope>
    <source>
        <strain evidence="2 5">52/13</strain>
    </source>
</reference>
<proteinExistence type="predicted"/>